<name>A0A410PSM4_9FIRM</name>
<dbReference type="Proteomes" id="UP000287601">
    <property type="component" value="Chromosome"/>
</dbReference>
<sequence>MQAMLFILICMILYTGWYTQNDKKGDVHSGIIRFHVVANSNSPEDQQLKLKVRDGVLEAVNQKLIKETMEKYDSVEAAPQSQEETGNKGKKSPRKKPWP</sequence>
<evidence type="ECO:0000256" key="1">
    <source>
        <dbReference type="SAM" id="MobiDB-lite"/>
    </source>
</evidence>
<accession>A0A410PSM4</accession>
<reference evidence="2 3" key="1">
    <citation type="submission" date="2019-01" db="EMBL/GenBank/DDBJ databases">
        <title>Draft genomes of a novel of Aminipila strains.</title>
        <authorList>
            <person name="Ma S."/>
        </authorList>
    </citation>
    <scope>NUCLEOTIDE SEQUENCE [LARGE SCALE GENOMIC DNA]</scope>
    <source>
        <strain evidence="3">JN-39</strain>
    </source>
</reference>
<feature type="compositionally biased region" description="Basic residues" evidence="1">
    <location>
        <begin position="88"/>
        <end position="99"/>
    </location>
</feature>
<feature type="region of interest" description="Disordered" evidence="1">
    <location>
        <begin position="71"/>
        <end position="99"/>
    </location>
</feature>
<evidence type="ECO:0000313" key="2">
    <source>
        <dbReference type="EMBL" id="QAT41868.1"/>
    </source>
</evidence>
<organism evidence="2 3">
    <name type="scientific">Aminipila luticellarii</name>
    <dbReference type="NCBI Taxonomy" id="2507160"/>
    <lineage>
        <taxon>Bacteria</taxon>
        <taxon>Bacillati</taxon>
        <taxon>Bacillota</taxon>
        <taxon>Clostridia</taxon>
        <taxon>Peptostreptococcales</taxon>
        <taxon>Anaerovoracaceae</taxon>
        <taxon>Aminipila</taxon>
    </lineage>
</organism>
<keyword evidence="3" id="KW-1185">Reference proteome</keyword>
<protein>
    <submittedName>
        <fullName evidence="2">Uncharacterized protein</fullName>
    </submittedName>
</protein>
<dbReference type="AlphaFoldDB" id="A0A410PSM4"/>
<dbReference type="InterPro" id="IPR014202">
    <property type="entry name" value="Spore_II_R"/>
</dbReference>
<dbReference type="KEGG" id="amij:EQM06_00750"/>
<dbReference type="EMBL" id="CP035281">
    <property type="protein sequence ID" value="QAT41868.1"/>
    <property type="molecule type" value="Genomic_DNA"/>
</dbReference>
<evidence type="ECO:0000313" key="3">
    <source>
        <dbReference type="Proteomes" id="UP000287601"/>
    </source>
</evidence>
<dbReference type="Pfam" id="PF09551">
    <property type="entry name" value="Spore_II_R"/>
    <property type="match status" value="1"/>
</dbReference>
<gene>
    <name evidence="2" type="ORF">EQM06_00750</name>
</gene>
<proteinExistence type="predicted"/>